<dbReference type="EMBL" id="JBFALK010000010">
    <property type="protein sequence ID" value="MEV0970971.1"/>
    <property type="molecule type" value="Genomic_DNA"/>
</dbReference>
<dbReference type="InterPro" id="IPR058595">
    <property type="entry name" value="Avidin-like"/>
</dbReference>
<gene>
    <name evidence="1" type="ORF">AB0I59_20270</name>
</gene>
<accession>A0ABV3GH40</accession>
<name>A0ABV3GH40_MICGL</name>
<dbReference type="Pfam" id="PF26421">
    <property type="entry name" value="Avidin_like"/>
    <property type="match status" value="1"/>
</dbReference>
<proteinExistence type="predicted"/>
<dbReference type="RefSeq" id="WP_228644276.1">
    <property type="nucleotide sequence ID" value="NZ_JBFALK010000010.1"/>
</dbReference>
<protein>
    <recommendedName>
        <fullName evidence="3">Nuclear transport factor 2 family protein</fullName>
    </recommendedName>
</protein>
<keyword evidence="2" id="KW-1185">Reference proteome</keyword>
<reference evidence="1 2" key="1">
    <citation type="submission" date="2024-06" db="EMBL/GenBank/DDBJ databases">
        <title>The Natural Products Discovery Center: Release of the First 8490 Sequenced Strains for Exploring Actinobacteria Biosynthetic Diversity.</title>
        <authorList>
            <person name="Kalkreuter E."/>
            <person name="Kautsar S.A."/>
            <person name="Yang D."/>
            <person name="Bader C.D."/>
            <person name="Teijaro C.N."/>
            <person name="Fluegel L."/>
            <person name="Davis C.M."/>
            <person name="Simpson J.R."/>
            <person name="Lauterbach L."/>
            <person name="Steele A.D."/>
            <person name="Gui C."/>
            <person name="Meng S."/>
            <person name="Li G."/>
            <person name="Viehrig K."/>
            <person name="Ye F."/>
            <person name="Su P."/>
            <person name="Kiefer A.F."/>
            <person name="Nichols A."/>
            <person name="Cepeda A.J."/>
            <person name="Yan W."/>
            <person name="Fan B."/>
            <person name="Jiang Y."/>
            <person name="Adhikari A."/>
            <person name="Zheng C.-J."/>
            <person name="Schuster L."/>
            <person name="Cowan T.M."/>
            <person name="Smanski M.J."/>
            <person name="Chevrette M.G."/>
            <person name="De Carvalho L.P.S."/>
            <person name="Shen B."/>
        </authorList>
    </citation>
    <scope>NUCLEOTIDE SEQUENCE [LARGE SCALE GENOMIC DNA]</scope>
    <source>
        <strain evidence="1 2">NPDC050100</strain>
    </source>
</reference>
<evidence type="ECO:0000313" key="2">
    <source>
        <dbReference type="Proteomes" id="UP001551675"/>
    </source>
</evidence>
<sequence>MDDRNLNDRKFVMVSSTASAVDPDGPTEFVYKEEDGIIWGDYVGDTVVHGHFVGTREADRIELTYIHQLKSGGRAGGRSASRIETLPDGRLHLIEEFQFEGDDTKHVSVCAEVS</sequence>
<evidence type="ECO:0000313" key="1">
    <source>
        <dbReference type="EMBL" id="MEV0970971.1"/>
    </source>
</evidence>
<evidence type="ECO:0008006" key="3">
    <source>
        <dbReference type="Google" id="ProtNLM"/>
    </source>
</evidence>
<dbReference type="Proteomes" id="UP001551675">
    <property type="component" value="Unassembled WGS sequence"/>
</dbReference>
<organism evidence="1 2">
    <name type="scientific">Microtetraspora glauca</name>
    <dbReference type="NCBI Taxonomy" id="1996"/>
    <lineage>
        <taxon>Bacteria</taxon>
        <taxon>Bacillati</taxon>
        <taxon>Actinomycetota</taxon>
        <taxon>Actinomycetes</taxon>
        <taxon>Streptosporangiales</taxon>
        <taxon>Streptosporangiaceae</taxon>
        <taxon>Microtetraspora</taxon>
    </lineage>
</organism>
<comment type="caution">
    <text evidence="1">The sequence shown here is derived from an EMBL/GenBank/DDBJ whole genome shotgun (WGS) entry which is preliminary data.</text>
</comment>